<dbReference type="Pfam" id="PF00583">
    <property type="entry name" value="Acetyltransf_1"/>
    <property type="match status" value="1"/>
</dbReference>
<reference evidence="2" key="2">
    <citation type="journal article" date="2020" name="Microorganisms">
        <title>Osmotic Adaptation and Compatible Solute Biosynthesis of Phototrophic Bacteria as Revealed from Genome Analyses.</title>
        <authorList>
            <person name="Imhoff J.F."/>
            <person name="Rahn T."/>
            <person name="Kunzel S."/>
            <person name="Keller A."/>
            <person name="Neulinger S.C."/>
        </authorList>
    </citation>
    <scope>NUCLEOTIDE SEQUENCE</scope>
    <source>
        <strain evidence="2">DSM 9154</strain>
    </source>
</reference>
<dbReference type="EMBL" id="NRRE01000017">
    <property type="protein sequence ID" value="MBK1696439.1"/>
    <property type="molecule type" value="Genomic_DNA"/>
</dbReference>
<proteinExistence type="predicted"/>
<gene>
    <name evidence="2" type="ORF">CKO21_04180</name>
</gene>
<organism evidence="2 3">
    <name type="scientific">Rhodovibrio salinarum</name>
    <dbReference type="NCBI Taxonomy" id="1087"/>
    <lineage>
        <taxon>Bacteria</taxon>
        <taxon>Pseudomonadati</taxon>
        <taxon>Pseudomonadota</taxon>
        <taxon>Alphaproteobacteria</taxon>
        <taxon>Rhodospirillales</taxon>
        <taxon>Rhodovibrionaceae</taxon>
        <taxon>Rhodovibrio</taxon>
    </lineage>
</organism>
<sequence>MMFARADLPNGLSLRPTQPGDRDFERMLHAARRQDLWCAEAPVDEIHGLIEMQERAQIAGYGAQRPEACYYIIERTGVACGRMVIDFHAGGLRLVDLALVPEAQGKGVAETVVRALQKVADSIPVAITLCVFVQNAAALKCYRKLGFHPADRQQNAAFLEMIWHPLAVRPADGAPLSTPV</sequence>
<dbReference type="PROSITE" id="PS51186">
    <property type="entry name" value="GNAT"/>
    <property type="match status" value="1"/>
</dbReference>
<dbReference type="InterPro" id="IPR016181">
    <property type="entry name" value="Acyl_CoA_acyltransferase"/>
</dbReference>
<name>A0A934QGG9_9PROT</name>
<dbReference type="SUPFAM" id="SSF55729">
    <property type="entry name" value="Acyl-CoA N-acyltransferases (Nat)"/>
    <property type="match status" value="1"/>
</dbReference>
<comment type="caution">
    <text evidence="2">The sequence shown here is derived from an EMBL/GenBank/DDBJ whole genome shotgun (WGS) entry which is preliminary data.</text>
</comment>
<feature type="domain" description="N-acetyltransferase" evidence="1">
    <location>
        <begin position="12"/>
        <end position="169"/>
    </location>
</feature>
<dbReference type="InterPro" id="IPR000182">
    <property type="entry name" value="GNAT_dom"/>
</dbReference>
<dbReference type="Proteomes" id="UP000778970">
    <property type="component" value="Unassembled WGS sequence"/>
</dbReference>
<dbReference type="GO" id="GO:0016747">
    <property type="term" value="F:acyltransferase activity, transferring groups other than amino-acyl groups"/>
    <property type="evidence" value="ECO:0007669"/>
    <property type="project" value="InterPro"/>
</dbReference>
<evidence type="ECO:0000259" key="1">
    <source>
        <dbReference type="PROSITE" id="PS51186"/>
    </source>
</evidence>
<dbReference type="AlphaFoldDB" id="A0A934QGG9"/>
<accession>A0A934QGG9</accession>
<reference evidence="2" key="1">
    <citation type="submission" date="2017-08" db="EMBL/GenBank/DDBJ databases">
        <authorList>
            <person name="Imhoff J.F."/>
            <person name="Rahn T."/>
            <person name="Kuenzel S."/>
            <person name="Neulinger S.C."/>
        </authorList>
    </citation>
    <scope>NUCLEOTIDE SEQUENCE</scope>
    <source>
        <strain evidence="2">DSM 9154</strain>
    </source>
</reference>
<evidence type="ECO:0000313" key="3">
    <source>
        <dbReference type="Proteomes" id="UP000778970"/>
    </source>
</evidence>
<evidence type="ECO:0000313" key="2">
    <source>
        <dbReference type="EMBL" id="MBK1696439.1"/>
    </source>
</evidence>
<protein>
    <submittedName>
        <fullName evidence="2">GNAT family N-acetyltransferase</fullName>
    </submittedName>
</protein>
<dbReference type="Gene3D" id="3.40.630.30">
    <property type="match status" value="1"/>
</dbReference>
<dbReference type="RefSeq" id="WP_051432190.1">
    <property type="nucleotide sequence ID" value="NZ_NRRE01000017.1"/>
</dbReference>
<keyword evidence="3" id="KW-1185">Reference proteome</keyword>